<dbReference type="InterPro" id="IPR016024">
    <property type="entry name" value="ARM-type_fold"/>
</dbReference>
<keyword evidence="3" id="KW-0132">Cell division</keyword>
<feature type="domain" description="Ataxin-10" evidence="6">
    <location>
        <begin position="363"/>
        <end position="435"/>
    </location>
</feature>
<protein>
    <recommendedName>
        <fullName evidence="2">Ataxin-10</fullName>
    </recommendedName>
</protein>
<evidence type="ECO:0000256" key="4">
    <source>
        <dbReference type="ARBA" id="ARBA00023306"/>
    </source>
</evidence>
<keyword evidence="7" id="KW-1185">Reference proteome</keyword>
<sequence>MSSSQTLSSILEDNHASHEELSRELRRLSSSISGRITQRDVSIIEVSMNDIAQIVDIIVEERDSDLLYELLALVRNIVPFMQDLRNDLNHSPLNETLAQTVFAKPLIGSLDELPVACYLRLLQYFANSMASDRNTSRSLYPILLPSEGEPLLQVLRCPHEKLVSLAVIVLCHLLENDMNCSDFVKRDDFVEFTRILVRRTLDNSDRDALSLLKKFVMSPMFFSAHFDGLDVSTQCFLMDLISEELTEIDPESEVPTLPRESLEFCIERVKNHIGSMRKTSDHRDPPAMEILFVKLITILSLSSLRDPQGVVTKDLELLIMTIECLRSVHALREDSTTDLDRRSDFGSLAGNKEDIFDHPYFGLKRDLVRLIGNMCYKDKRNQDTVRDFNGIELLCDMSCLDARNPFITQWIVLALRNLVEGNEENKHIIASLTKKPEV</sequence>
<comment type="similarity">
    <text evidence="1">Belongs to the ataxin-10 family.</text>
</comment>
<dbReference type="Gene3D" id="1.25.10.10">
    <property type="entry name" value="Leucine-rich Repeat Variant"/>
    <property type="match status" value="1"/>
</dbReference>
<dbReference type="SUPFAM" id="SSF48371">
    <property type="entry name" value="ARM repeat"/>
    <property type="match status" value="1"/>
</dbReference>
<comment type="function">
    <text evidence="5">May play a role in the regulation of cytokinesis. May play a role in signaling by stimulating protein glycosylation. Induces neuritogenesis by activating the Ras-MAP kinase pathway and is necessary for the survival of cerebellar neurons. Does not appear to play a major role in ciliogenesis.</text>
</comment>
<dbReference type="AlphaFoldDB" id="A0AAJ6QRJ0"/>
<proteinExistence type="inferred from homology"/>
<reference evidence="8" key="1">
    <citation type="submission" date="2025-08" db="UniProtKB">
        <authorList>
            <consortium name="RefSeq"/>
        </authorList>
    </citation>
    <scope>IDENTIFICATION</scope>
</reference>
<dbReference type="InterPro" id="IPR011989">
    <property type="entry name" value="ARM-like"/>
</dbReference>
<dbReference type="InterPro" id="IPR019156">
    <property type="entry name" value="Ataxin-10_domain"/>
</dbReference>
<dbReference type="GO" id="GO:0005829">
    <property type="term" value="C:cytosol"/>
    <property type="evidence" value="ECO:0007669"/>
    <property type="project" value="TreeGrafter"/>
</dbReference>
<dbReference type="Proteomes" id="UP000694867">
    <property type="component" value="Unplaced"/>
</dbReference>
<evidence type="ECO:0000256" key="1">
    <source>
        <dbReference type="ARBA" id="ARBA00008384"/>
    </source>
</evidence>
<evidence type="ECO:0000313" key="8">
    <source>
        <dbReference type="RefSeq" id="XP_003741487.1"/>
    </source>
</evidence>
<evidence type="ECO:0000259" key="6">
    <source>
        <dbReference type="Pfam" id="PF09759"/>
    </source>
</evidence>
<name>A0AAJ6QRJ0_9ACAR</name>
<dbReference type="InterPro" id="IPR051374">
    <property type="entry name" value="Ataxin-10/CTR86_families"/>
</dbReference>
<evidence type="ECO:0000256" key="5">
    <source>
        <dbReference type="ARBA" id="ARBA00045173"/>
    </source>
</evidence>
<organism evidence="7 8">
    <name type="scientific">Galendromus occidentalis</name>
    <name type="common">western predatory mite</name>
    <dbReference type="NCBI Taxonomy" id="34638"/>
    <lineage>
        <taxon>Eukaryota</taxon>
        <taxon>Metazoa</taxon>
        <taxon>Ecdysozoa</taxon>
        <taxon>Arthropoda</taxon>
        <taxon>Chelicerata</taxon>
        <taxon>Arachnida</taxon>
        <taxon>Acari</taxon>
        <taxon>Parasitiformes</taxon>
        <taxon>Mesostigmata</taxon>
        <taxon>Gamasina</taxon>
        <taxon>Phytoseioidea</taxon>
        <taxon>Phytoseiidae</taxon>
        <taxon>Typhlodrominae</taxon>
        <taxon>Galendromus</taxon>
    </lineage>
</organism>
<evidence type="ECO:0000256" key="2">
    <source>
        <dbReference type="ARBA" id="ARBA00018804"/>
    </source>
</evidence>
<dbReference type="GO" id="GO:0051301">
    <property type="term" value="P:cell division"/>
    <property type="evidence" value="ECO:0007669"/>
    <property type="project" value="UniProtKB-KW"/>
</dbReference>
<dbReference type="PANTHER" id="PTHR13255">
    <property type="entry name" value="ATAXIN-10"/>
    <property type="match status" value="1"/>
</dbReference>
<dbReference type="RefSeq" id="XP_003741487.1">
    <property type="nucleotide sequence ID" value="XM_003741439.1"/>
</dbReference>
<gene>
    <name evidence="8" type="primary">LOC100898547</name>
</gene>
<dbReference type="Pfam" id="PF09759">
    <property type="entry name" value="Atx10homo_assoc"/>
    <property type="match status" value="1"/>
</dbReference>
<evidence type="ECO:0000256" key="3">
    <source>
        <dbReference type="ARBA" id="ARBA00022618"/>
    </source>
</evidence>
<keyword evidence="4" id="KW-0131">Cell cycle</keyword>
<evidence type="ECO:0000313" key="7">
    <source>
        <dbReference type="Proteomes" id="UP000694867"/>
    </source>
</evidence>
<accession>A0AAJ6QRJ0</accession>
<dbReference type="KEGG" id="goe:100898547"/>
<dbReference type="PANTHER" id="PTHR13255:SF0">
    <property type="entry name" value="ATAXIN-10"/>
    <property type="match status" value="1"/>
</dbReference>
<dbReference type="GeneID" id="100898547"/>